<dbReference type="Pfam" id="PF00429">
    <property type="entry name" value="TLV_coat"/>
    <property type="match status" value="1"/>
</dbReference>
<feature type="non-terminal residue" evidence="1">
    <location>
        <position position="83"/>
    </location>
</feature>
<comment type="caution">
    <text evidence="1">The sequence shown here is derived from an EMBL/GenBank/DDBJ whole genome shotgun (WGS) entry which is preliminary data.</text>
</comment>
<dbReference type="InterPro" id="IPR018154">
    <property type="entry name" value="TLV/ENV_coat_polyprotein"/>
</dbReference>
<feature type="non-terminal residue" evidence="1">
    <location>
        <position position="1"/>
    </location>
</feature>
<evidence type="ECO:0000313" key="2">
    <source>
        <dbReference type="Proteomes" id="UP000551823"/>
    </source>
</evidence>
<reference evidence="1 2" key="1">
    <citation type="submission" date="2019-09" db="EMBL/GenBank/DDBJ databases">
        <title>Bird 10,000 Genomes (B10K) Project - Family phase.</title>
        <authorList>
            <person name="Zhang G."/>
        </authorList>
    </citation>
    <scope>NUCLEOTIDE SEQUENCE [LARGE SCALE GENOMIC DNA]</scope>
    <source>
        <strain evidence="1">B10K-DU-005-01</strain>
    </source>
</reference>
<organism evidence="1 2">
    <name type="scientific">Nyctiprogne leucopyga</name>
    <dbReference type="NCBI Taxonomy" id="382315"/>
    <lineage>
        <taxon>Eukaryota</taxon>
        <taxon>Metazoa</taxon>
        <taxon>Chordata</taxon>
        <taxon>Craniata</taxon>
        <taxon>Vertebrata</taxon>
        <taxon>Euteleostomi</taxon>
        <taxon>Archelosauria</taxon>
        <taxon>Archosauria</taxon>
        <taxon>Dinosauria</taxon>
        <taxon>Saurischia</taxon>
        <taxon>Theropoda</taxon>
        <taxon>Coelurosauria</taxon>
        <taxon>Aves</taxon>
        <taxon>Neognathae</taxon>
        <taxon>Neoaves</taxon>
        <taxon>Strisores</taxon>
        <taxon>Caprimulgiformes</taxon>
        <taxon>Caprimulgidae</taxon>
        <taxon>Chordeilinae</taxon>
        <taxon>Nyctiprogne</taxon>
    </lineage>
</organism>
<accession>A0A7L4CNZ3</accession>
<evidence type="ECO:0000313" key="1">
    <source>
        <dbReference type="EMBL" id="NXW51357.1"/>
    </source>
</evidence>
<sequence length="83" mass="9428">YHLPDEPFLSVLNATFWSLNYSNPNLTSSCWLCYDMHPPFYEGVALNASFTYSSDDNPAQCRWDTPRRGITLKQVSGRGVCFG</sequence>
<dbReference type="Proteomes" id="UP000551823">
    <property type="component" value="Unassembled WGS sequence"/>
</dbReference>
<dbReference type="EMBL" id="VZZU01006093">
    <property type="protein sequence ID" value="NXW51357.1"/>
    <property type="molecule type" value="Genomic_DNA"/>
</dbReference>
<proteinExistence type="predicted"/>
<name>A0A7L4CNZ3_9AVES</name>
<gene>
    <name evidence="1" type="primary">Fv4_0</name>
    <name evidence="1" type="ORF">NYCLEU_R14662</name>
</gene>
<dbReference type="AlphaFoldDB" id="A0A7L4CNZ3"/>
<protein>
    <submittedName>
        <fullName evidence="1">ENV2 protein</fullName>
    </submittedName>
</protein>
<keyword evidence="2" id="KW-1185">Reference proteome</keyword>